<accession>A0A0L1JJR6</accession>
<dbReference type="RefSeq" id="WP_050532642.1">
    <property type="nucleotide sequence ID" value="NZ_AQQZ01000020.1"/>
</dbReference>
<reference evidence="2 3" key="1">
    <citation type="journal article" date="2015" name="Int. J. Syst. Evol. Microbiol.">
        <title>Aestuariivita atlantica sp. nov., isolated from deep sea sediment of the Atlantic Ocean.</title>
        <authorList>
            <person name="Li G."/>
            <person name="Lai Q."/>
            <person name="Du Y."/>
            <person name="Liu X."/>
            <person name="Sun F."/>
            <person name="Shao Z."/>
        </authorList>
    </citation>
    <scope>NUCLEOTIDE SEQUENCE [LARGE SCALE GENOMIC DNA]</scope>
    <source>
        <strain evidence="2 3">22II-S11-z3</strain>
    </source>
</reference>
<comment type="caution">
    <text evidence="2">The sequence shown here is derived from an EMBL/GenBank/DDBJ whole genome shotgun (WGS) entry which is preliminary data.</text>
</comment>
<feature type="chain" id="PRO_5005553968" evidence="1">
    <location>
        <begin position="20"/>
        <end position="72"/>
    </location>
</feature>
<organism evidence="2 3">
    <name type="scientific">Pseudaestuariivita atlantica</name>
    <dbReference type="NCBI Taxonomy" id="1317121"/>
    <lineage>
        <taxon>Bacteria</taxon>
        <taxon>Pseudomonadati</taxon>
        <taxon>Pseudomonadota</taxon>
        <taxon>Alphaproteobacteria</taxon>
        <taxon>Rhodobacterales</taxon>
        <taxon>Paracoccaceae</taxon>
        <taxon>Pseudaestuariivita</taxon>
    </lineage>
</organism>
<evidence type="ECO:0000313" key="2">
    <source>
        <dbReference type="EMBL" id="KNG91991.1"/>
    </source>
</evidence>
<keyword evidence="3" id="KW-1185">Reference proteome</keyword>
<dbReference type="Proteomes" id="UP000036938">
    <property type="component" value="Unassembled WGS sequence"/>
</dbReference>
<feature type="signal peptide" evidence="1">
    <location>
        <begin position="1"/>
        <end position="19"/>
    </location>
</feature>
<dbReference type="EMBL" id="AQQZ01000020">
    <property type="protein sequence ID" value="KNG91991.1"/>
    <property type="molecule type" value="Genomic_DNA"/>
</dbReference>
<name>A0A0L1JJR6_9RHOB</name>
<keyword evidence="1" id="KW-0732">Signal</keyword>
<sequence>MKSFALIAAFVATTGSAFAATEAQVESVLNLYAPSASAADVTKAEGNIILLIAHDGSTESEKRALIRAIVNG</sequence>
<protein>
    <submittedName>
        <fullName evidence="2">Uncharacterized protein</fullName>
    </submittedName>
</protein>
<proteinExistence type="predicted"/>
<dbReference type="AlphaFoldDB" id="A0A0L1JJR6"/>
<evidence type="ECO:0000256" key="1">
    <source>
        <dbReference type="SAM" id="SignalP"/>
    </source>
</evidence>
<evidence type="ECO:0000313" key="3">
    <source>
        <dbReference type="Proteomes" id="UP000036938"/>
    </source>
</evidence>
<gene>
    <name evidence="2" type="ORF">ATO11_19820</name>
</gene>